<sequence>MLRRHSSKSKPAIRHRKSTSSVRSVHLDHIDTECARRDAHTAATEAYARGRHRSSVEAPLFPTPVPPRLRQLNRTSEGLTHSWSQPAHLDETGSPSGLRRRQSVRFVVIPPERARKTERTTDSDRLGEQERDHSVHNDQQEVDLGFICGETKPPPSALSPHEQRLSETYIANGPVACDHYDTPVDDPSSYHKIHRSQSMIAHGSLIRPFRSRVRPESLAASTGGKDGELPPSGDPGRALRAPKSLSFLGSRRIGSRNESDGSVPQDQDGFARDEMCLGTLQISRPHSPSSGLGRSISQRLTGQRQRPLRMSLRDSVELPLTASMGTIPTPRSVGIKGKARKASENIKSRFKTLFGRRKKSIEHNETDSRDEHGTDDHRPSSASCESGVSTSADRMGSQENDMPFSIGTASRVASIQIVPVDGLPRSHRGSLESARGDSDVPDDGSRVTSWASSGLSTVASQQQAWSDLHRQRLSVIKENGFGVPSAADGTRTPTAATVANGPKCGIDSQRVYSALAKRLTERQQLAREAQVLGQSSESFDDGIADTDISGTRLTAYTIRRVPGSPDTAHNDAEWSSALSSSGNTVLGSRRRQSSEDNVFDAAPPPAVDARESHAAESPGRGQPRPDRSSVFFGSPTYHLFRTASPYRRAIRESMKTADSTRSATVAGRQHRNNALAGSSATGVEDEAQDADEQWAYSESSYSCAEEEYERGEGDDSGSLRVSRRNSRTPGAAESSSSALETQERRRAISSEGSVDWKTWLSANVSKLEVQASPAWSEWHGSRNNPWSTPTSREAPEKGRHMRESAQIYADDDEDTGVGKDGKTQVGFGRPAQGEEEARQEAQPLTVVQPNMTRKASCQQSVRTMSRGASGALAENKAPRTDVVEDESARQVGEQDEKPQSSGPDGQRQSPSSPRPGRGVRLGDCGKAELCPQTPERRPGVCRRAAESEARARPLHRTRTTEGGSPYQQQGTWSVRLVRRAGSGREVDRSALGENTPTTRAENGAGAGQQTMDQILSSRRRRMASSEDGGNAFV</sequence>
<dbReference type="Proteomes" id="UP000006039">
    <property type="component" value="Unassembled WGS sequence"/>
</dbReference>
<feature type="region of interest" description="Disordered" evidence="1">
    <location>
        <begin position="281"/>
        <end position="404"/>
    </location>
</feature>
<accession>J3P433</accession>
<dbReference type="eggNOG" id="ENOG502SE9M">
    <property type="taxonomic scope" value="Eukaryota"/>
</dbReference>
<feature type="compositionally biased region" description="Polar residues" evidence="1">
    <location>
        <begin position="281"/>
        <end position="304"/>
    </location>
</feature>
<feature type="compositionally biased region" description="Basic residues" evidence="1">
    <location>
        <begin position="1"/>
        <end position="18"/>
    </location>
</feature>
<feature type="compositionally biased region" description="Polar residues" evidence="1">
    <location>
        <begin position="960"/>
        <end position="972"/>
    </location>
</feature>
<reference evidence="2" key="2">
    <citation type="submission" date="2010-07" db="EMBL/GenBank/DDBJ databases">
        <authorList>
            <consortium name="The Broad Institute Genome Sequencing Platform"/>
            <consortium name="Broad Institute Genome Sequencing Center for Infectious Disease"/>
            <person name="Ma L.-J."/>
            <person name="Dead R."/>
            <person name="Young S."/>
            <person name="Zeng Q."/>
            <person name="Koehrsen M."/>
            <person name="Alvarado L."/>
            <person name="Berlin A."/>
            <person name="Chapman S.B."/>
            <person name="Chen Z."/>
            <person name="Freedman E."/>
            <person name="Gellesch M."/>
            <person name="Goldberg J."/>
            <person name="Griggs A."/>
            <person name="Gujja S."/>
            <person name="Heilman E.R."/>
            <person name="Heiman D."/>
            <person name="Hepburn T."/>
            <person name="Howarth C."/>
            <person name="Jen D."/>
            <person name="Larson L."/>
            <person name="Mehta T."/>
            <person name="Neiman D."/>
            <person name="Pearson M."/>
            <person name="Roberts A."/>
            <person name="Saif S."/>
            <person name="Shea T."/>
            <person name="Shenoy N."/>
            <person name="Sisk P."/>
            <person name="Stolte C."/>
            <person name="Sykes S."/>
            <person name="Walk T."/>
            <person name="White J."/>
            <person name="Yandava C."/>
            <person name="Haas B."/>
            <person name="Nusbaum C."/>
            <person name="Birren B."/>
        </authorList>
    </citation>
    <scope>NUCLEOTIDE SEQUENCE</scope>
    <source>
        <strain evidence="2">R3-111a-1</strain>
    </source>
</reference>
<reference evidence="4" key="1">
    <citation type="submission" date="2010-07" db="EMBL/GenBank/DDBJ databases">
        <title>The genome sequence of Gaeumannomyces graminis var. tritici strain R3-111a-1.</title>
        <authorList>
            <consortium name="The Broad Institute Genome Sequencing Platform"/>
            <person name="Ma L.-J."/>
            <person name="Dead R."/>
            <person name="Young S."/>
            <person name="Zeng Q."/>
            <person name="Koehrsen M."/>
            <person name="Alvarado L."/>
            <person name="Berlin A."/>
            <person name="Chapman S.B."/>
            <person name="Chen Z."/>
            <person name="Freedman E."/>
            <person name="Gellesch M."/>
            <person name="Goldberg J."/>
            <person name="Griggs A."/>
            <person name="Gujja S."/>
            <person name="Heilman E.R."/>
            <person name="Heiman D."/>
            <person name="Hepburn T."/>
            <person name="Howarth C."/>
            <person name="Jen D."/>
            <person name="Larson L."/>
            <person name="Mehta T."/>
            <person name="Neiman D."/>
            <person name="Pearson M."/>
            <person name="Roberts A."/>
            <person name="Saif S."/>
            <person name="Shea T."/>
            <person name="Shenoy N."/>
            <person name="Sisk P."/>
            <person name="Stolte C."/>
            <person name="Sykes S."/>
            <person name="Walk T."/>
            <person name="White J."/>
            <person name="Yandava C."/>
            <person name="Haas B."/>
            <person name="Nusbaum C."/>
            <person name="Birren B."/>
        </authorList>
    </citation>
    <scope>NUCLEOTIDE SEQUENCE [LARGE SCALE GENOMIC DNA]</scope>
    <source>
        <strain evidence="4">R3-111a-1</strain>
    </source>
</reference>
<evidence type="ECO:0000313" key="3">
    <source>
        <dbReference type="EnsemblFungi" id="EJT74429"/>
    </source>
</evidence>
<keyword evidence="4" id="KW-1185">Reference proteome</keyword>
<feature type="compositionally biased region" description="Basic and acidic residues" evidence="1">
    <location>
        <begin position="112"/>
        <end position="135"/>
    </location>
</feature>
<feature type="region of interest" description="Disordered" evidence="1">
    <location>
        <begin position="77"/>
        <end position="135"/>
    </location>
</feature>
<evidence type="ECO:0000313" key="2">
    <source>
        <dbReference type="EMBL" id="EJT74429.1"/>
    </source>
</evidence>
<feature type="region of interest" description="Disordered" evidence="1">
    <location>
        <begin position="653"/>
        <end position="753"/>
    </location>
</feature>
<dbReference type="OrthoDB" id="206201at2759"/>
<feature type="compositionally biased region" description="Acidic residues" evidence="1">
    <location>
        <begin position="704"/>
        <end position="715"/>
    </location>
</feature>
<feature type="compositionally biased region" description="Basic and acidic residues" evidence="1">
    <location>
        <begin position="793"/>
        <end position="803"/>
    </location>
</feature>
<feature type="region of interest" description="Disordered" evidence="1">
    <location>
        <begin position="1"/>
        <end position="25"/>
    </location>
</feature>
<feature type="compositionally biased region" description="Basic and acidic residues" evidence="1">
    <location>
        <begin position="934"/>
        <end position="951"/>
    </location>
</feature>
<dbReference type="RefSeq" id="XP_009224373.1">
    <property type="nucleotide sequence ID" value="XM_009226109.1"/>
</dbReference>
<feature type="compositionally biased region" description="Polar residues" evidence="1">
    <location>
        <begin position="899"/>
        <end position="911"/>
    </location>
</feature>
<dbReference type="GeneID" id="20348728"/>
<dbReference type="EnsemblFungi" id="EJT74429">
    <property type="protein sequence ID" value="EJT74429"/>
    <property type="gene ID" value="GGTG_08270"/>
</dbReference>
<organism evidence="2">
    <name type="scientific">Gaeumannomyces tritici (strain R3-111a-1)</name>
    <name type="common">Wheat and barley take-all root rot fungus</name>
    <name type="synonym">Gaeumannomyces graminis var. tritici</name>
    <dbReference type="NCBI Taxonomy" id="644352"/>
    <lineage>
        <taxon>Eukaryota</taxon>
        <taxon>Fungi</taxon>
        <taxon>Dikarya</taxon>
        <taxon>Ascomycota</taxon>
        <taxon>Pezizomycotina</taxon>
        <taxon>Sordariomycetes</taxon>
        <taxon>Sordariomycetidae</taxon>
        <taxon>Magnaporthales</taxon>
        <taxon>Magnaporthaceae</taxon>
        <taxon>Gaeumannomyces</taxon>
    </lineage>
</organism>
<dbReference type="AlphaFoldDB" id="J3P433"/>
<feature type="compositionally biased region" description="Basic residues" evidence="1">
    <location>
        <begin position="348"/>
        <end position="360"/>
    </location>
</feature>
<gene>
    <name evidence="3" type="primary">20348728</name>
    <name evidence="2" type="ORF">GGTG_08270</name>
</gene>
<dbReference type="VEuPathDB" id="FungiDB:GGTG_08270"/>
<reference evidence="2" key="3">
    <citation type="submission" date="2010-09" db="EMBL/GenBank/DDBJ databases">
        <title>Annotation of Gaeumannomyces graminis var. tritici R3-111a-1.</title>
        <authorList>
            <consortium name="The Broad Institute Genome Sequencing Platform"/>
            <person name="Ma L.-J."/>
            <person name="Dead R."/>
            <person name="Young S.K."/>
            <person name="Zeng Q."/>
            <person name="Gargeya S."/>
            <person name="Fitzgerald M."/>
            <person name="Haas B."/>
            <person name="Abouelleil A."/>
            <person name="Alvarado L."/>
            <person name="Arachchi H.M."/>
            <person name="Berlin A."/>
            <person name="Brown A."/>
            <person name="Chapman S.B."/>
            <person name="Chen Z."/>
            <person name="Dunbar C."/>
            <person name="Freedman E."/>
            <person name="Gearin G."/>
            <person name="Gellesch M."/>
            <person name="Goldberg J."/>
            <person name="Griggs A."/>
            <person name="Gujja S."/>
            <person name="Heiman D."/>
            <person name="Howarth C."/>
            <person name="Larson L."/>
            <person name="Lui A."/>
            <person name="MacDonald P.J.P."/>
            <person name="Mehta T."/>
            <person name="Montmayeur A."/>
            <person name="Murphy C."/>
            <person name="Neiman D."/>
            <person name="Pearson M."/>
            <person name="Priest M."/>
            <person name="Roberts A."/>
            <person name="Saif S."/>
            <person name="Shea T."/>
            <person name="Shenoy N."/>
            <person name="Sisk P."/>
            <person name="Stolte C."/>
            <person name="Sykes S."/>
            <person name="Yandava C."/>
            <person name="Wortman J."/>
            <person name="Nusbaum C."/>
            <person name="Birren B."/>
        </authorList>
    </citation>
    <scope>NUCLEOTIDE SEQUENCE</scope>
    <source>
        <strain evidence="2">R3-111a-1</strain>
    </source>
</reference>
<reference evidence="3" key="4">
    <citation type="journal article" date="2015" name="G3 (Bethesda)">
        <title>Genome sequences of three phytopathogenic species of the Magnaporthaceae family of fungi.</title>
        <authorList>
            <person name="Okagaki L.H."/>
            <person name="Nunes C.C."/>
            <person name="Sailsbery J."/>
            <person name="Clay B."/>
            <person name="Brown D."/>
            <person name="John T."/>
            <person name="Oh Y."/>
            <person name="Young N."/>
            <person name="Fitzgerald M."/>
            <person name="Haas B.J."/>
            <person name="Zeng Q."/>
            <person name="Young S."/>
            <person name="Adiconis X."/>
            <person name="Fan L."/>
            <person name="Levin J.Z."/>
            <person name="Mitchell T.K."/>
            <person name="Okubara P.A."/>
            <person name="Farman M.L."/>
            <person name="Kohn L.M."/>
            <person name="Birren B."/>
            <person name="Ma L.-J."/>
            <person name="Dean R.A."/>
        </authorList>
    </citation>
    <scope>NUCLEOTIDE SEQUENCE</scope>
    <source>
        <strain evidence="3">R3-111a-1</strain>
    </source>
</reference>
<feature type="compositionally biased region" description="Polar residues" evidence="1">
    <location>
        <begin position="781"/>
        <end position="791"/>
    </location>
</feature>
<name>J3P433_GAET3</name>
<dbReference type="HOGENOM" id="CLU_293889_0_0_1"/>
<proteinExistence type="predicted"/>
<dbReference type="EMBL" id="GL385398">
    <property type="protein sequence ID" value="EJT74429.1"/>
    <property type="molecule type" value="Genomic_DNA"/>
</dbReference>
<dbReference type="STRING" id="644352.J3P433"/>
<feature type="region of interest" description="Disordered" evidence="1">
    <location>
        <begin position="771"/>
        <end position="1033"/>
    </location>
</feature>
<feature type="compositionally biased region" description="Basic and acidic residues" evidence="1">
    <location>
        <begin position="876"/>
        <end position="898"/>
    </location>
</feature>
<evidence type="ECO:0000313" key="4">
    <source>
        <dbReference type="Proteomes" id="UP000006039"/>
    </source>
</evidence>
<feature type="compositionally biased region" description="Acidic residues" evidence="1">
    <location>
        <begin position="683"/>
        <end position="692"/>
    </location>
</feature>
<feature type="region of interest" description="Disordered" evidence="1">
    <location>
        <begin position="561"/>
        <end position="633"/>
    </location>
</feature>
<feature type="region of interest" description="Disordered" evidence="1">
    <location>
        <begin position="420"/>
        <end position="448"/>
    </location>
</feature>
<feature type="compositionally biased region" description="Polar residues" evidence="1">
    <location>
        <begin position="845"/>
        <end position="863"/>
    </location>
</feature>
<evidence type="ECO:0000256" key="1">
    <source>
        <dbReference type="SAM" id="MobiDB-lite"/>
    </source>
</evidence>
<feature type="compositionally biased region" description="Polar residues" evidence="1">
    <location>
        <begin position="576"/>
        <end position="586"/>
    </location>
</feature>
<protein>
    <submittedName>
        <fullName evidence="2 3">Uncharacterized protein</fullName>
    </submittedName>
</protein>
<feature type="compositionally biased region" description="Polar residues" evidence="1">
    <location>
        <begin position="380"/>
        <end position="400"/>
    </location>
</feature>
<feature type="region of interest" description="Disordered" evidence="1">
    <location>
        <begin position="211"/>
        <end position="269"/>
    </location>
</feature>
<feature type="compositionally biased region" description="Basic and acidic residues" evidence="1">
    <location>
        <begin position="361"/>
        <end position="379"/>
    </location>
</feature>
<feature type="compositionally biased region" description="Polar residues" evidence="1">
    <location>
        <begin position="1007"/>
        <end position="1016"/>
    </location>
</feature>
<reference evidence="3" key="5">
    <citation type="submission" date="2018-04" db="UniProtKB">
        <authorList>
            <consortium name="EnsemblFungi"/>
        </authorList>
    </citation>
    <scope>IDENTIFICATION</scope>
    <source>
        <strain evidence="3">R3-111a-1</strain>
    </source>
</reference>